<name>A0A4P9VKG6_9GAMM</name>
<dbReference type="CDD" id="cd06124">
    <property type="entry name" value="cupin_NimR-like_N"/>
    <property type="match status" value="1"/>
</dbReference>
<dbReference type="SUPFAM" id="SSF46689">
    <property type="entry name" value="Homeodomain-like"/>
    <property type="match status" value="1"/>
</dbReference>
<dbReference type="InterPro" id="IPR020449">
    <property type="entry name" value="Tscrpt_reg_AraC-type_HTH"/>
</dbReference>
<sequence length="259" mass="29736">MSIPQQLLQRIMPRTKDIPMGKKGPRHQHEWGQLQYAVRGVLQVDTSEGRFISPPNRAVWIPPQVDHQVTTLTAAQYRSIYVDLIWTQQIDKPTCVIEISPLVKELILHVMNFPSSQSPDLFLERIWQVLVDQLSVSTIIPYDIPLPSERRLQPIINELLADPTHKMPLEYWEDKVGASARTLRRLFQQHTGMGFNQWRQRLVILHGLELLDLGKSITDVALSLGYESSSAFSTMFKRQLGESPSKYLQRTYSPTAETP</sequence>
<evidence type="ECO:0000256" key="4">
    <source>
        <dbReference type="ARBA" id="ARBA00023159"/>
    </source>
</evidence>
<dbReference type="InterPro" id="IPR003313">
    <property type="entry name" value="AraC-bd"/>
</dbReference>
<dbReference type="Proteomes" id="UP000257039">
    <property type="component" value="Unassembled WGS sequence"/>
</dbReference>
<dbReference type="InterPro" id="IPR018060">
    <property type="entry name" value="HTH_AraC"/>
</dbReference>
<dbReference type="AlphaFoldDB" id="A0A4P9VKG6"/>
<keyword evidence="4" id="KW-0010">Activator</keyword>
<dbReference type="SUPFAM" id="SSF51182">
    <property type="entry name" value="RmlC-like cupins"/>
    <property type="match status" value="1"/>
</dbReference>
<organism evidence="7 8">
    <name type="scientific">Zooshikella ganghwensis</name>
    <dbReference type="NCBI Taxonomy" id="202772"/>
    <lineage>
        <taxon>Bacteria</taxon>
        <taxon>Pseudomonadati</taxon>
        <taxon>Pseudomonadota</taxon>
        <taxon>Gammaproteobacteria</taxon>
        <taxon>Oceanospirillales</taxon>
        <taxon>Zooshikellaceae</taxon>
        <taxon>Zooshikella</taxon>
    </lineage>
</organism>
<keyword evidence="1" id="KW-0678">Repressor</keyword>
<gene>
    <name evidence="7" type="ORF">B9G39_03860</name>
</gene>
<feature type="domain" description="HTH araC/xylS-type" evidence="6">
    <location>
        <begin position="150"/>
        <end position="250"/>
    </location>
</feature>
<dbReference type="PRINTS" id="PR00032">
    <property type="entry name" value="HTHARAC"/>
</dbReference>
<dbReference type="InterPro" id="IPR014710">
    <property type="entry name" value="RmlC-like_jellyroll"/>
</dbReference>
<keyword evidence="2" id="KW-0805">Transcription regulation</keyword>
<dbReference type="FunFam" id="1.10.10.60:FF:000132">
    <property type="entry name" value="AraC family transcriptional regulator"/>
    <property type="match status" value="1"/>
</dbReference>
<keyword evidence="8" id="KW-1185">Reference proteome</keyword>
<proteinExistence type="predicted"/>
<evidence type="ECO:0000256" key="5">
    <source>
        <dbReference type="ARBA" id="ARBA00023163"/>
    </source>
</evidence>
<evidence type="ECO:0000259" key="6">
    <source>
        <dbReference type="PROSITE" id="PS01124"/>
    </source>
</evidence>
<keyword evidence="5" id="KW-0804">Transcription</keyword>
<protein>
    <submittedName>
        <fullName evidence="7">AraC family transcriptional regulator</fullName>
    </submittedName>
</protein>
<evidence type="ECO:0000256" key="2">
    <source>
        <dbReference type="ARBA" id="ARBA00023015"/>
    </source>
</evidence>
<keyword evidence="3" id="KW-0238">DNA-binding</keyword>
<dbReference type="Pfam" id="PF12833">
    <property type="entry name" value="HTH_18"/>
    <property type="match status" value="1"/>
</dbReference>
<dbReference type="Gene3D" id="1.10.10.60">
    <property type="entry name" value="Homeodomain-like"/>
    <property type="match status" value="1"/>
</dbReference>
<dbReference type="EMBL" id="NDXW01000001">
    <property type="protein sequence ID" value="RDH42650.1"/>
    <property type="molecule type" value="Genomic_DNA"/>
</dbReference>
<dbReference type="PROSITE" id="PS01124">
    <property type="entry name" value="HTH_ARAC_FAMILY_2"/>
    <property type="match status" value="1"/>
</dbReference>
<dbReference type="Pfam" id="PF02311">
    <property type="entry name" value="AraC_binding"/>
    <property type="match status" value="1"/>
</dbReference>
<evidence type="ECO:0000313" key="8">
    <source>
        <dbReference type="Proteomes" id="UP000257039"/>
    </source>
</evidence>
<dbReference type="PANTHER" id="PTHR11019">
    <property type="entry name" value="HTH-TYPE TRANSCRIPTIONAL REGULATOR NIMR"/>
    <property type="match status" value="1"/>
</dbReference>
<dbReference type="InterPro" id="IPR009057">
    <property type="entry name" value="Homeodomain-like_sf"/>
</dbReference>
<dbReference type="SMART" id="SM00342">
    <property type="entry name" value="HTH_ARAC"/>
    <property type="match status" value="1"/>
</dbReference>
<dbReference type="RefSeq" id="WP_094786122.1">
    <property type="nucleotide sequence ID" value="NZ_NDXW01000001.1"/>
</dbReference>
<evidence type="ECO:0000256" key="3">
    <source>
        <dbReference type="ARBA" id="ARBA00023125"/>
    </source>
</evidence>
<accession>A0A4P9VKG6</accession>
<reference evidence="7 8" key="1">
    <citation type="submission" date="2017-04" db="EMBL/GenBank/DDBJ databases">
        <title>Draft genome sequence of Zooshikella ganghwensis VG4 isolated from Red Sea sediments.</title>
        <authorList>
            <person name="Rehman Z."/>
            <person name="Alam I."/>
            <person name="Kamau A."/>
            <person name="Bajic V."/>
            <person name="Leiknes T."/>
        </authorList>
    </citation>
    <scope>NUCLEOTIDE SEQUENCE [LARGE SCALE GENOMIC DNA]</scope>
    <source>
        <strain evidence="7 8">VG4</strain>
    </source>
</reference>
<comment type="caution">
    <text evidence="7">The sequence shown here is derived from an EMBL/GenBank/DDBJ whole genome shotgun (WGS) entry which is preliminary data.</text>
</comment>
<evidence type="ECO:0000256" key="1">
    <source>
        <dbReference type="ARBA" id="ARBA00022491"/>
    </source>
</evidence>
<dbReference type="Gene3D" id="2.60.120.10">
    <property type="entry name" value="Jelly Rolls"/>
    <property type="match status" value="1"/>
</dbReference>
<dbReference type="GO" id="GO:0003700">
    <property type="term" value="F:DNA-binding transcription factor activity"/>
    <property type="evidence" value="ECO:0007669"/>
    <property type="project" value="InterPro"/>
</dbReference>
<evidence type="ECO:0000313" key="7">
    <source>
        <dbReference type="EMBL" id="RDH42650.1"/>
    </source>
</evidence>
<dbReference type="PANTHER" id="PTHR11019:SF199">
    <property type="entry name" value="HTH-TYPE TRANSCRIPTIONAL REGULATOR NIMR"/>
    <property type="match status" value="1"/>
</dbReference>
<dbReference type="InterPro" id="IPR011051">
    <property type="entry name" value="RmlC_Cupin_sf"/>
</dbReference>
<dbReference type="GO" id="GO:0043565">
    <property type="term" value="F:sequence-specific DNA binding"/>
    <property type="evidence" value="ECO:0007669"/>
    <property type="project" value="InterPro"/>
</dbReference>